<dbReference type="NCBIfam" id="TIGR00525">
    <property type="entry name" value="folB"/>
    <property type="match status" value="1"/>
</dbReference>
<dbReference type="EC" id="4.1.2.25" evidence="6"/>
<accession>A0ABW5R9Q7</accession>
<proteinExistence type="inferred from homology"/>
<dbReference type="GO" id="GO:0004150">
    <property type="term" value="F:dihydroneopterin aldolase activity"/>
    <property type="evidence" value="ECO:0007669"/>
    <property type="project" value="UniProtKB-EC"/>
</dbReference>
<dbReference type="PANTHER" id="PTHR42844:SF1">
    <property type="entry name" value="DIHYDRONEOPTERIN ALDOLASE 1-RELATED"/>
    <property type="match status" value="1"/>
</dbReference>
<dbReference type="EMBL" id="JBHUMM010000012">
    <property type="protein sequence ID" value="MFD2671509.1"/>
    <property type="molecule type" value="Genomic_DNA"/>
</dbReference>
<reference evidence="9" key="1">
    <citation type="journal article" date="2019" name="Int. J. Syst. Evol. Microbiol.">
        <title>The Global Catalogue of Microorganisms (GCM) 10K type strain sequencing project: providing services to taxonomists for standard genome sequencing and annotation.</title>
        <authorList>
            <consortium name="The Broad Institute Genomics Platform"/>
            <consortium name="The Broad Institute Genome Sequencing Center for Infectious Disease"/>
            <person name="Wu L."/>
            <person name="Ma J."/>
        </authorList>
    </citation>
    <scope>NUCLEOTIDE SEQUENCE [LARGE SCALE GENOMIC DNA]</scope>
    <source>
        <strain evidence="9">KCTC 33676</strain>
    </source>
</reference>
<gene>
    <name evidence="8" type="primary">folB</name>
    <name evidence="8" type="ORF">ACFSUC_07815</name>
</gene>
<keyword evidence="9" id="KW-1185">Reference proteome</keyword>
<comment type="function">
    <text evidence="6">Catalyzes the conversion of 7,8-dihydroneopterin to 6-hydroxymethyl-7,8-dihydropterin.</text>
</comment>
<evidence type="ECO:0000256" key="2">
    <source>
        <dbReference type="ARBA" id="ARBA00005013"/>
    </source>
</evidence>
<dbReference type="RefSeq" id="WP_379928984.1">
    <property type="nucleotide sequence ID" value="NZ_JBHUMM010000012.1"/>
</dbReference>
<evidence type="ECO:0000256" key="3">
    <source>
        <dbReference type="ARBA" id="ARBA00005708"/>
    </source>
</evidence>
<comment type="pathway">
    <text evidence="2 6">Cofactor biosynthesis; tetrahydrofolate biosynthesis; 2-amino-4-hydroxy-6-hydroxymethyl-7,8-dihydropteridine diphosphate from 7,8-dihydroneopterin triphosphate: step 3/4.</text>
</comment>
<keyword evidence="5 6" id="KW-0456">Lyase</keyword>
<evidence type="ECO:0000256" key="5">
    <source>
        <dbReference type="ARBA" id="ARBA00023239"/>
    </source>
</evidence>
<evidence type="ECO:0000259" key="7">
    <source>
        <dbReference type="SMART" id="SM00905"/>
    </source>
</evidence>
<dbReference type="SMART" id="SM00905">
    <property type="entry name" value="FolB"/>
    <property type="match status" value="1"/>
</dbReference>
<dbReference type="Proteomes" id="UP001597497">
    <property type="component" value="Unassembled WGS sequence"/>
</dbReference>
<dbReference type="CDD" id="cd00534">
    <property type="entry name" value="DHNA_DHNTPE"/>
    <property type="match status" value="1"/>
</dbReference>
<dbReference type="PANTHER" id="PTHR42844">
    <property type="entry name" value="DIHYDRONEOPTERIN ALDOLASE 1-RELATED"/>
    <property type="match status" value="1"/>
</dbReference>
<comment type="catalytic activity">
    <reaction evidence="1 6">
        <text>7,8-dihydroneopterin = 6-hydroxymethyl-7,8-dihydropterin + glycolaldehyde</text>
        <dbReference type="Rhea" id="RHEA:10540"/>
        <dbReference type="ChEBI" id="CHEBI:17001"/>
        <dbReference type="ChEBI" id="CHEBI:17071"/>
        <dbReference type="ChEBI" id="CHEBI:44841"/>
        <dbReference type="EC" id="4.1.2.25"/>
    </reaction>
</comment>
<organism evidence="8 9">
    <name type="scientific">Marinicrinis sediminis</name>
    <dbReference type="NCBI Taxonomy" id="1652465"/>
    <lineage>
        <taxon>Bacteria</taxon>
        <taxon>Bacillati</taxon>
        <taxon>Bacillota</taxon>
        <taxon>Bacilli</taxon>
        <taxon>Bacillales</taxon>
        <taxon>Paenibacillaceae</taxon>
    </lineage>
</organism>
<dbReference type="NCBIfam" id="TIGR00526">
    <property type="entry name" value="folB_dom"/>
    <property type="match status" value="1"/>
</dbReference>
<comment type="caution">
    <text evidence="8">The sequence shown here is derived from an EMBL/GenBank/DDBJ whole genome shotgun (WGS) entry which is preliminary data.</text>
</comment>
<dbReference type="Gene3D" id="3.30.1130.10">
    <property type="match status" value="1"/>
</dbReference>
<evidence type="ECO:0000313" key="9">
    <source>
        <dbReference type="Proteomes" id="UP001597497"/>
    </source>
</evidence>
<evidence type="ECO:0000313" key="8">
    <source>
        <dbReference type="EMBL" id="MFD2671509.1"/>
    </source>
</evidence>
<dbReference type="Pfam" id="PF02152">
    <property type="entry name" value="FolB"/>
    <property type="match status" value="1"/>
</dbReference>
<protein>
    <recommendedName>
        <fullName evidence="6">7,8-dihydroneopterin aldolase</fullName>
        <ecNumber evidence="6">4.1.2.25</ecNumber>
    </recommendedName>
</protein>
<evidence type="ECO:0000256" key="1">
    <source>
        <dbReference type="ARBA" id="ARBA00001353"/>
    </source>
</evidence>
<dbReference type="InterPro" id="IPR043133">
    <property type="entry name" value="GTP-CH-I_C/QueF"/>
</dbReference>
<name>A0ABW5R9Q7_9BACL</name>
<comment type="similarity">
    <text evidence="3 6">Belongs to the DHNA family.</text>
</comment>
<evidence type="ECO:0000256" key="6">
    <source>
        <dbReference type="RuleBase" id="RU362079"/>
    </source>
</evidence>
<sequence length="121" mass="13837">MDKISLSGMQFYGYHGVFPEENKLGQRYRVDAELYMDLQASGQSDRLEDTVNYATIVDTIRGIVEGKPYQLIEAVAEHIARAVLAEYDQVQALTVRVIKPNPPFDIHFDGVSVEIYRKREQ</sequence>
<evidence type="ECO:0000256" key="4">
    <source>
        <dbReference type="ARBA" id="ARBA00022909"/>
    </source>
</evidence>
<dbReference type="SUPFAM" id="SSF55620">
    <property type="entry name" value="Tetrahydrobiopterin biosynthesis enzymes-like"/>
    <property type="match status" value="1"/>
</dbReference>
<keyword evidence="4 6" id="KW-0289">Folate biosynthesis</keyword>
<dbReference type="InterPro" id="IPR006156">
    <property type="entry name" value="Dihydroneopterin_aldolase"/>
</dbReference>
<feature type="domain" description="Dihydroneopterin aldolase/epimerase" evidence="7">
    <location>
        <begin position="4"/>
        <end position="117"/>
    </location>
</feature>
<dbReference type="InterPro" id="IPR006157">
    <property type="entry name" value="FolB_dom"/>
</dbReference>